<protein>
    <recommendedName>
        <fullName evidence="2">Amidohydrolase-related domain-containing protein</fullName>
    </recommendedName>
</protein>
<dbReference type="EMBL" id="DPIY01000006">
    <property type="protein sequence ID" value="HCT56851.1"/>
    <property type="molecule type" value="Genomic_DNA"/>
</dbReference>
<dbReference type="SUPFAM" id="SSF51338">
    <property type="entry name" value="Composite domain of metallo-dependent hydrolases"/>
    <property type="match status" value="1"/>
</dbReference>
<dbReference type="Gene3D" id="1.20.58.520">
    <property type="entry name" value="Amidohydrolase"/>
    <property type="match status" value="1"/>
</dbReference>
<name>A0A3D4V6X6_9BACT</name>
<evidence type="ECO:0000313" key="4">
    <source>
        <dbReference type="Proteomes" id="UP000264071"/>
    </source>
</evidence>
<gene>
    <name evidence="3" type="ORF">DGD08_06515</name>
</gene>
<dbReference type="PANTHER" id="PTHR43135:SF3">
    <property type="entry name" value="ALPHA-D-RIBOSE 1-METHYLPHOSPHONATE 5-TRIPHOSPHATE DIPHOSPHATASE"/>
    <property type="match status" value="1"/>
</dbReference>
<evidence type="ECO:0000259" key="2">
    <source>
        <dbReference type="Pfam" id="PF01979"/>
    </source>
</evidence>
<dbReference type="PANTHER" id="PTHR43135">
    <property type="entry name" value="ALPHA-D-RIBOSE 1-METHYLPHOSPHONATE 5-TRIPHOSPHATE DIPHOSPHATASE"/>
    <property type="match status" value="1"/>
</dbReference>
<accession>A0A3D4V6X6</accession>
<dbReference type="InterPro" id="IPR006680">
    <property type="entry name" value="Amidohydro-rel"/>
</dbReference>
<feature type="domain" description="Amidohydrolase-related" evidence="2">
    <location>
        <begin position="216"/>
        <end position="554"/>
    </location>
</feature>
<dbReference type="GO" id="GO:0016810">
    <property type="term" value="F:hydrolase activity, acting on carbon-nitrogen (but not peptide) bonds"/>
    <property type="evidence" value="ECO:0007669"/>
    <property type="project" value="InterPro"/>
</dbReference>
<dbReference type="Gene3D" id="2.30.40.10">
    <property type="entry name" value="Urease, subunit C, domain 1"/>
    <property type="match status" value="1"/>
</dbReference>
<dbReference type="Gene3D" id="3.30.110.90">
    <property type="entry name" value="Amidohydrolase"/>
    <property type="match status" value="1"/>
</dbReference>
<dbReference type="InterPro" id="IPR011059">
    <property type="entry name" value="Metal-dep_hydrolase_composite"/>
</dbReference>
<dbReference type="InterPro" id="IPR032466">
    <property type="entry name" value="Metal_Hydrolase"/>
</dbReference>
<dbReference type="Pfam" id="PF01979">
    <property type="entry name" value="Amidohydro_1"/>
    <property type="match status" value="1"/>
</dbReference>
<dbReference type="Gene3D" id="3.40.50.10910">
    <property type="entry name" value="Amidohydrolase"/>
    <property type="match status" value="1"/>
</dbReference>
<dbReference type="Proteomes" id="UP000264071">
    <property type="component" value="Unassembled WGS sequence"/>
</dbReference>
<evidence type="ECO:0000313" key="3">
    <source>
        <dbReference type="EMBL" id="HCT56851.1"/>
    </source>
</evidence>
<feature type="region of interest" description="Disordered" evidence="1">
    <location>
        <begin position="1"/>
        <end position="32"/>
    </location>
</feature>
<dbReference type="SUPFAM" id="SSF51556">
    <property type="entry name" value="Metallo-dependent hydrolases"/>
    <property type="match status" value="1"/>
</dbReference>
<organism evidence="3 4">
    <name type="scientific">Gemmatimonas aurantiaca</name>
    <dbReference type="NCBI Taxonomy" id="173480"/>
    <lineage>
        <taxon>Bacteria</taxon>
        <taxon>Pseudomonadati</taxon>
        <taxon>Gemmatimonadota</taxon>
        <taxon>Gemmatimonadia</taxon>
        <taxon>Gemmatimonadales</taxon>
        <taxon>Gemmatimonadaceae</taxon>
        <taxon>Gemmatimonas</taxon>
    </lineage>
</organism>
<sequence>MAAAVCRALHQQRPAPPVTKQGVTTPPARGRTTGAIATRGILRGSVGRPQAGPTRHATRQIGAWREASASGTEEAVPDGRAHCWLALRGSPSFPRPHPGIVQHTFVPPNSSTGTDHTMRPTALTTLLLTASLSGAPLTAPGLLAQGGGTPNSTQRGAVRRAPITVIDDVQVVDVEKQMVTPNRRVVLRGDSVLSVGAMSERLPDTVDVRVEGRGGYLIPGLVDHHVHLTPGMSRALTQTARGGVTMVNAMAGDNRTAGEYARAVLARELPGPEIAYASVMAGPDFFVDPRFRGASVGFAFGTAPWAQAVTSSTDVVRAVSAARGSGAEVLKLYAMIDSTLAARLIAEAHRQGMRVVAHGTVFPARPSQLVAGGVDILTHVPYLSWQGATTAKPEDAFNRANGPYEQVPADAPAIESLLQAMRTRGTFLEPTLEVFVGRPTTAPVMRAWSLAVTRRAHTIGIPILAGTDGMIGNDADALPNIHKELARLVEAGLSPAAALASATIVPARAMGRGKTHGTVAAGRVADLVLLDANPLIDISATTRIRQVFLKGQAVRTP</sequence>
<dbReference type="InterPro" id="IPR051781">
    <property type="entry name" value="Metallo-dep_Hydrolase"/>
</dbReference>
<evidence type="ECO:0000256" key="1">
    <source>
        <dbReference type="SAM" id="MobiDB-lite"/>
    </source>
</evidence>
<proteinExistence type="predicted"/>
<reference evidence="3 4" key="1">
    <citation type="journal article" date="2018" name="Nat. Biotechnol.">
        <title>A standardized bacterial taxonomy based on genome phylogeny substantially revises the tree of life.</title>
        <authorList>
            <person name="Parks D.H."/>
            <person name="Chuvochina M."/>
            <person name="Waite D.W."/>
            <person name="Rinke C."/>
            <person name="Skarshewski A."/>
            <person name="Chaumeil P.A."/>
            <person name="Hugenholtz P."/>
        </authorList>
    </citation>
    <scope>NUCLEOTIDE SEQUENCE [LARGE SCALE GENOMIC DNA]</scope>
    <source>
        <strain evidence="3">UBA8844</strain>
    </source>
</reference>
<dbReference type="AlphaFoldDB" id="A0A3D4V6X6"/>
<comment type="caution">
    <text evidence="3">The sequence shown here is derived from an EMBL/GenBank/DDBJ whole genome shotgun (WGS) entry which is preliminary data.</text>
</comment>